<evidence type="ECO:0000313" key="4">
    <source>
        <dbReference type="Proteomes" id="UP000735302"/>
    </source>
</evidence>
<organism evidence="3 4">
    <name type="scientific">Plakobranchus ocellatus</name>
    <dbReference type="NCBI Taxonomy" id="259542"/>
    <lineage>
        <taxon>Eukaryota</taxon>
        <taxon>Metazoa</taxon>
        <taxon>Spiralia</taxon>
        <taxon>Lophotrochozoa</taxon>
        <taxon>Mollusca</taxon>
        <taxon>Gastropoda</taxon>
        <taxon>Heterobranchia</taxon>
        <taxon>Euthyneura</taxon>
        <taxon>Panpulmonata</taxon>
        <taxon>Sacoglossa</taxon>
        <taxon>Placobranchoidea</taxon>
        <taxon>Plakobranchidae</taxon>
        <taxon>Plakobranchus</taxon>
    </lineage>
</organism>
<dbReference type="Pfam" id="PF12937">
    <property type="entry name" value="F-box-like"/>
    <property type="match status" value="1"/>
</dbReference>
<keyword evidence="4" id="KW-1185">Reference proteome</keyword>
<dbReference type="InterPro" id="IPR032675">
    <property type="entry name" value="LRR_dom_sf"/>
</dbReference>
<protein>
    <submittedName>
        <fullName evidence="3">F-box/lrr-repeat protein 14-like</fullName>
    </submittedName>
</protein>
<dbReference type="Gene3D" id="3.80.10.10">
    <property type="entry name" value="Ribonuclease Inhibitor"/>
    <property type="match status" value="3"/>
</dbReference>
<reference evidence="3 4" key="1">
    <citation type="journal article" date="2021" name="Elife">
        <title>Chloroplast acquisition without the gene transfer in kleptoplastic sea slugs, Plakobranchus ocellatus.</title>
        <authorList>
            <person name="Maeda T."/>
            <person name="Takahashi S."/>
            <person name="Yoshida T."/>
            <person name="Shimamura S."/>
            <person name="Takaki Y."/>
            <person name="Nagai Y."/>
            <person name="Toyoda A."/>
            <person name="Suzuki Y."/>
            <person name="Arimoto A."/>
            <person name="Ishii H."/>
            <person name="Satoh N."/>
            <person name="Nishiyama T."/>
            <person name="Hasebe M."/>
            <person name="Maruyama T."/>
            <person name="Minagawa J."/>
            <person name="Obokata J."/>
            <person name="Shigenobu S."/>
        </authorList>
    </citation>
    <scope>NUCLEOTIDE SEQUENCE [LARGE SCALE GENOMIC DNA]</scope>
</reference>
<sequence length="648" mass="71823">MDGLATWLGPGKVSDILAAVKDRALNIKKTNRYCLKTSIMAVIDALPQEIISYILGFLSISDRKEAALVCHKWYAASLHPALLRGVIIKCRPPTNGSFTPVGFVQRKLTHLALGEWDSNMISEDNLVILLSNCSNLLELDLSRCNNLFLSGRLLHKASDCDVLKDSLSNVCSLKLGCLRHMTDVTFKRLVSVMKNLSKISLTSTKMILGSGLYDVNQTSPVMFHFSTFIGFLKERSNQIKTIDVSFTSIHDDALNSLAKIEGLSLTEICLQGCVDISDKGLKALVINQPSLEVLDITGCKDLGSGRTFFSTLVSNLPKLHTLILRKCLRVGMCDVDSLLALPSLTTLDLGEVVNLYDKDLTKGLCGSKPRLTTLRLPFCTDIQDCFITRLCETNYNLVHLDLSSCLKLTDSSVHTITRMLTSLRSLSIRYCSDITDLGLLGYVPDNGLVPHKHYFDHDHEGCNCNRSRESRIFRKPTGMIKEHKTSISKAQTCLETNEKELCMLSDLISLQLLDLSCCIRITDLGVAEAIRFRELRTLNLGGLTKLQDTSVSLVAQHNPSLECVSLRACPAITDQAVKELVKHCPRLSSLDLCQCGTLTDISLVNMESKARRLRNLDISFCSHMTLPGVASLERAVPELKVVFRPHMF</sequence>
<accession>A0AAV3ZCG1</accession>
<proteinExistence type="predicted"/>
<name>A0AAV3ZCG1_9GAST</name>
<dbReference type="AlphaFoldDB" id="A0AAV3ZCG1"/>
<dbReference type="SMART" id="SM00367">
    <property type="entry name" value="LRR_CC"/>
    <property type="match status" value="10"/>
</dbReference>
<dbReference type="InterPro" id="IPR006553">
    <property type="entry name" value="Leu-rich_rpt_Cys-con_subtyp"/>
</dbReference>
<dbReference type="SUPFAM" id="SSF81383">
    <property type="entry name" value="F-box domain"/>
    <property type="match status" value="1"/>
</dbReference>
<evidence type="ECO:0000256" key="1">
    <source>
        <dbReference type="ARBA" id="ARBA00022786"/>
    </source>
</evidence>
<dbReference type="Pfam" id="PF25372">
    <property type="entry name" value="DUF7885"/>
    <property type="match status" value="1"/>
</dbReference>
<dbReference type="PROSITE" id="PS50181">
    <property type="entry name" value="FBOX"/>
    <property type="match status" value="1"/>
</dbReference>
<dbReference type="Gene3D" id="1.20.1280.50">
    <property type="match status" value="1"/>
</dbReference>
<comment type="caution">
    <text evidence="3">The sequence shown here is derived from an EMBL/GenBank/DDBJ whole genome shotgun (WGS) entry which is preliminary data.</text>
</comment>
<dbReference type="InterPro" id="IPR036047">
    <property type="entry name" value="F-box-like_dom_sf"/>
</dbReference>
<dbReference type="SUPFAM" id="SSF52047">
    <property type="entry name" value="RNI-like"/>
    <property type="match status" value="2"/>
</dbReference>
<dbReference type="GO" id="GO:0019005">
    <property type="term" value="C:SCF ubiquitin ligase complex"/>
    <property type="evidence" value="ECO:0007669"/>
    <property type="project" value="TreeGrafter"/>
</dbReference>
<evidence type="ECO:0000259" key="2">
    <source>
        <dbReference type="PROSITE" id="PS50181"/>
    </source>
</evidence>
<dbReference type="PANTHER" id="PTHR13318:SF95">
    <property type="entry name" value="F-BOX PROTEIN YLR352W"/>
    <property type="match status" value="1"/>
</dbReference>
<dbReference type="InterPro" id="IPR057207">
    <property type="entry name" value="FBXL15_LRR"/>
</dbReference>
<keyword evidence="1" id="KW-0833">Ubl conjugation pathway</keyword>
<dbReference type="EMBL" id="BLXT01002310">
    <property type="protein sequence ID" value="GFN93001.1"/>
    <property type="molecule type" value="Genomic_DNA"/>
</dbReference>
<gene>
    <name evidence="3" type="ORF">PoB_001950700</name>
</gene>
<dbReference type="Proteomes" id="UP000735302">
    <property type="component" value="Unassembled WGS sequence"/>
</dbReference>
<dbReference type="PANTHER" id="PTHR13318">
    <property type="entry name" value="PARTNER OF PAIRED, ISOFORM B-RELATED"/>
    <property type="match status" value="1"/>
</dbReference>
<evidence type="ECO:0000313" key="3">
    <source>
        <dbReference type="EMBL" id="GFN93001.1"/>
    </source>
</evidence>
<feature type="domain" description="F-box" evidence="2">
    <location>
        <begin position="40"/>
        <end position="86"/>
    </location>
</feature>
<dbReference type="GO" id="GO:0031146">
    <property type="term" value="P:SCF-dependent proteasomal ubiquitin-dependent protein catabolic process"/>
    <property type="evidence" value="ECO:0007669"/>
    <property type="project" value="TreeGrafter"/>
</dbReference>
<dbReference type="InterPro" id="IPR001810">
    <property type="entry name" value="F-box_dom"/>
</dbReference>